<feature type="signal peptide" evidence="13">
    <location>
        <begin position="1"/>
        <end position="16"/>
    </location>
</feature>
<dbReference type="SFLD" id="SFLDS00003">
    <property type="entry name" value="Haloacid_Dehalogenase"/>
    <property type="match status" value="1"/>
</dbReference>
<organism evidence="16 17">
    <name type="scientific">Seminavis robusta</name>
    <dbReference type="NCBI Taxonomy" id="568900"/>
    <lineage>
        <taxon>Eukaryota</taxon>
        <taxon>Sar</taxon>
        <taxon>Stramenopiles</taxon>
        <taxon>Ochrophyta</taxon>
        <taxon>Bacillariophyta</taxon>
        <taxon>Bacillariophyceae</taxon>
        <taxon>Bacillariophycidae</taxon>
        <taxon>Naviculales</taxon>
        <taxon>Naviculaceae</taxon>
        <taxon>Seminavis</taxon>
    </lineage>
</organism>
<dbReference type="GO" id="GO:0016020">
    <property type="term" value="C:membrane"/>
    <property type="evidence" value="ECO:0007669"/>
    <property type="project" value="UniProtKB-SubCell"/>
</dbReference>
<evidence type="ECO:0000256" key="1">
    <source>
        <dbReference type="ARBA" id="ARBA00004141"/>
    </source>
</evidence>
<protein>
    <submittedName>
        <fullName evidence="16">Probable cation-transporting ATPase 13A4</fullName>
    </submittedName>
</protein>
<evidence type="ECO:0000313" key="17">
    <source>
        <dbReference type="Proteomes" id="UP001153069"/>
    </source>
</evidence>
<accession>A0A9N8ES80</accession>
<keyword evidence="9 12" id="KW-1133">Transmembrane helix</keyword>
<name>A0A9N8ES80_9STRA</name>
<evidence type="ECO:0000256" key="7">
    <source>
        <dbReference type="ARBA" id="ARBA00022842"/>
    </source>
</evidence>
<keyword evidence="17" id="KW-1185">Reference proteome</keyword>
<keyword evidence="8" id="KW-1278">Translocase</keyword>
<dbReference type="InterPro" id="IPR059000">
    <property type="entry name" value="ATPase_P-type_domA"/>
</dbReference>
<dbReference type="Gene3D" id="2.70.150.10">
    <property type="entry name" value="Calcium-transporting ATPase, cytoplasmic transduction domain A"/>
    <property type="match status" value="1"/>
</dbReference>
<feature type="transmembrane region" description="Helical" evidence="12">
    <location>
        <begin position="227"/>
        <end position="245"/>
    </location>
</feature>
<dbReference type="SUPFAM" id="SSF81660">
    <property type="entry name" value="Metal cation-transporting ATPase, ATP-binding domain N"/>
    <property type="match status" value="1"/>
</dbReference>
<keyword evidence="4" id="KW-0479">Metal-binding</keyword>
<keyword evidence="5" id="KW-0547">Nucleotide-binding</keyword>
<dbReference type="Proteomes" id="UP001153069">
    <property type="component" value="Unassembled WGS sequence"/>
</dbReference>
<feature type="compositionally biased region" description="Polar residues" evidence="11">
    <location>
        <begin position="1365"/>
        <end position="1383"/>
    </location>
</feature>
<dbReference type="GO" id="GO:0016887">
    <property type="term" value="F:ATP hydrolysis activity"/>
    <property type="evidence" value="ECO:0007669"/>
    <property type="project" value="InterPro"/>
</dbReference>
<dbReference type="GO" id="GO:0046872">
    <property type="term" value="F:metal ion binding"/>
    <property type="evidence" value="ECO:0007669"/>
    <property type="project" value="UniProtKB-KW"/>
</dbReference>
<feature type="region of interest" description="Disordered" evidence="11">
    <location>
        <begin position="1340"/>
        <end position="1383"/>
    </location>
</feature>
<dbReference type="Pfam" id="PF00122">
    <property type="entry name" value="E1-E2_ATPase"/>
    <property type="match status" value="1"/>
</dbReference>
<dbReference type="InterPro" id="IPR044492">
    <property type="entry name" value="P_typ_ATPase_HD_dom"/>
</dbReference>
<dbReference type="GO" id="GO:0019829">
    <property type="term" value="F:ATPase-coupled monoatomic cation transmembrane transporter activity"/>
    <property type="evidence" value="ECO:0007669"/>
    <property type="project" value="TreeGrafter"/>
</dbReference>
<evidence type="ECO:0000259" key="15">
    <source>
        <dbReference type="Pfam" id="PF00690"/>
    </source>
</evidence>
<dbReference type="InterPro" id="IPR008250">
    <property type="entry name" value="ATPase_P-typ_transduc_dom_A_sf"/>
</dbReference>
<evidence type="ECO:0000259" key="14">
    <source>
        <dbReference type="Pfam" id="PF00122"/>
    </source>
</evidence>
<dbReference type="OrthoDB" id="42245at2759"/>
<gene>
    <name evidence="16" type="ORF">SEMRO_1547_G281490.1</name>
</gene>
<dbReference type="SFLD" id="SFLDG00002">
    <property type="entry name" value="C1.7:_P-type_atpase_like"/>
    <property type="match status" value="1"/>
</dbReference>
<feature type="transmembrane region" description="Helical" evidence="12">
    <location>
        <begin position="618"/>
        <end position="639"/>
    </location>
</feature>
<evidence type="ECO:0000256" key="12">
    <source>
        <dbReference type="SAM" id="Phobius"/>
    </source>
</evidence>
<feature type="transmembrane region" description="Helical" evidence="12">
    <location>
        <begin position="1195"/>
        <end position="1215"/>
    </location>
</feature>
<dbReference type="NCBIfam" id="TIGR01494">
    <property type="entry name" value="ATPase_P-type"/>
    <property type="match status" value="2"/>
</dbReference>
<keyword evidence="3 12" id="KW-0812">Transmembrane</keyword>
<dbReference type="PROSITE" id="PS01229">
    <property type="entry name" value="COF_2"/>
    <property type="match status" value="1"/>
</dbReference>
<evidence type="ECO:0000256" key="10">
    <source>
        <dbReference type="ARBA" id="ARBA00023136"/>
    </source>
</evidence>
<evidence type="ECO:0000256" key="3">
    <source>
        <dbReference type="ARBA" id="ARBA00022692"/>
    </source>
</evidence>
<dbReference type="Pfam" id="PF00690">
    <property type="entry name" value="Cation_ATPase_N"/>
    <property type="match status" value="1"/>
</dbReference>
<feature type="transmembrane region" description="Helical" evidence="12">
    <location>
        <begin position="1104"/>
        <end position="1125"/>
    </location>
</feature>
<evidence type="ECO:0000256" key="4">
    <source>
        <dbReference type="ARBA" id="ARBA00022723"/>
    </source>
</evidence>
<evidence type="ECO:0000256" key="9">
    <source>
        <dbReference type="ARBA" id="ARBA00022989"/>
    </source>
</evidence>
<dbReference type="PANTHER" id="PTHR45630">
    <property type="entry name" value="CATION-TRANSPORTING ATPASE-RELATED"/>
    <property type="match status" value="1"/>
</dbReference>
<dbReference type="Gene3D" id="3.40.50.1000">
    <property type="entry name" value="HAD superfamily/HAD-like"/>
    <property type="match status" value="1"/>
</dbReference>
<feature type="transmembrane region" description="Helical" evidence="12">
    <location>
        <begin position="464"/>
        <end position="486"/>
    </location>
</feature>
<evidence type="ECO:0000256" key="6">
    <source>
        <dbReference type="ARBA" id="ARBA00022840"/>
    </source>
</evidence>
<keyword evidence="6" id="KW-0067">ATP-binding</keyword>
<keyword evidence="7" id="KW-0460">Magnesium</keyword>
<dbReference type="InterPro" id="IPR006544">
    <property type="entry name" value="P-type_TPase_V"/>
</dbReference>
<dbReference type="SUPFAM" id="SSF56784">
    <property type="entry name" value="HAD-like"/>
    <property type="match status" value="1"/>
</dbReference>
<sequence length="1383" mass="153960">MKLLVLLCLAFGGAMGEFGDYVDPTFNCPATTTCPRVCVEFAEDCPAEMKCSEYEMLCADGTCATFCDPNFVSPCESQCAPVACPKIVTTYDVCQTNYTSYYEFANTCEDIFEEITDAYDKGDSLSWTHPACIAVYIWVCGVTLGIIHWCWYNHYVDPVEGSCKVLQVCPKDDSSTGTTSQTGYRKHPLGVVLYWWTLTTYVGWMFLLAVVSYLYMDNLDDHDNLILTLKMFAVVWNVGLLWSFWLKYPQSLEAIFLRRCTLSEATQVAIYHEIQQGPKIPEEDSIFPAFQRFIQGITSVGSTAMSFIYAGAGERPDPKKAMIQYCPVLKNPTDGSRYFVFLFRRYNFDEKKGIFEPGTLESGKTFAEIAPAGIETIDPMELALQRVIDGKEPTVKYRVNGRGLSKQDVDERYRAVGPNVIDMTEPSFVSVFLEESNKPFYIYQFYILWIWITTQYWHMAIVNWGIILITICVVSWLRFQGALVLFQLSSIQGSATVLRDGSFVEIDQIDLVPGDTVKLSPGVTYCDMLLLTGEAIVDESALTGEATPQAKSPIDMRSTSVFNPKLHKKQLVAAGTKILECDDALAVVKNTASYTMKGELLRDIISFRQYTPKLETQIPLVVATLVAWSSVLFLLVYFGSGSEPVIAWSLGMTAFANCFPALLPISFTVPVGISFNRLSKNKIACSNSDSILIAGKVSISFFDKTGTLTKQGLDFVSARSAESWEYGQWRSDSIDIAMATCHCLTVSAEKNIIGNPVDRAMFAATKAKMIDVSGASATIKTKAGTYEVLRRFDFDHNTMTQSVVVRLPSGEIKAIVKGSGENISKLCGPESLPASFESKLGGQSRLGIYQIAVGWKDLPNRTSVNELARCDVESSLIFQGVLNFSNEIREDTPAVIQELNQANVQPICLTGDSLYTGIFIARKSGIIPKGESVTIGQLIETHEEIVWTDEEDNPQTAPNVTERTQVVMSGEAWQQLLSRQRTYAFALAPSLRVVGRCSPQDKVSVVDTFVSLGFVTMMCGDGGNDCGALKAAHVGLALSDSDASIVAPFTALDKEIIGVLKVLKEGRGALASTMATYKYVVLYGQITSYNQLIMYYFQASFSEWMWTLIDGFWTISFALTLPRALPSPLLSKTRPTSSIYGVQTVSSVVGIMLIHFIFITIAFVTLFNEDWYQCRKWGNSISTANILQTSDNYEITVIFLVTGFQCLCSAMTMNFGYEFRRWWGRNWSFAVLVIGFTILHFFITLVPSKVSCIWRINCENEDVVRSVTSPDLAPIFNPFNTTVMPMSFRWKLVFIMVGNGVAVALYDYFIVNGIRRWKAAKKDKTVREFKDDQVKAVDASAVEKDNFEDEKEPEQAPPLHRHNTDFTSTDDLGSSSFLSNISV</sequence>
<reference evidence="16" key="1">
    <citation type="submission" date="2020-06" db="EMBL/GenBank/DDBJ databases">
        <authorList>
            <consortium name="Plant Systems Biology data submission"/>
        </authorList>
    </citation>
    <scope>NUCLEOTIDE SEQUENCE</scope>
    <source>
        <strain evidence="16">D6</strain>
    </source>
</reference>
<dbReference type="SFLD" id="SFLDF00027">
    <property type="entry name" value="p-type_atpase"/>
    <property type="match status" value="1"/>
</dbReference>
<dbReference type="Gene3D" id="3.40.1110.10">
    <property type="entry name" value="Calcium-transporting ATPase, cytoplasmic domain N"/>
    <property type="match status" value="1"/>
</dbReference>
<dbReference type="EMBL" id="CAICTM010001545">
    <property type="protein sequence ID" value="CAB9524521.1"/>
    <property type="molecule type" value="Genomic_DNA"/>
</dbReference>
<feature type="chain" id="PRO_5040105240" evidence="13">
    <location>
        <begin position="17"/>
        <end position="1383"/>
    </location>
</feature>
<feature type="domain" description="Cation-transporting P-type ATPase N-terminal" evidence="15">
    <location>
        <begin position="402"/>
        <end position="443"/>
    </location>
</feature>
<evidence type="ECO:0000256" key="13">
    <source>
        <dbReference type="SAM" id="SignalP"/>
    </source>
</evidence>
<comment type="similarity">
    <text evidence="2">Belongs to the cation transport ATPase (P-type) (TC 3.A.3) family. Type V subfamily.</text>
</comment>
<dbReference type="InterPro" id="IPR001757">
    <property type="entry name" value="P_typ_ATPase"/>
</dbReference>
<comment type="caution">
    <text evidence="16">The sequence shown here is derived from an EMBL/GenBank/DDBJ whole genome shotgun (WGS) entry which is preliminary data.</text>
</comment>
<comment type="subcellular location">
    <subcellularLocation>
        <location evidence="1">Membrane</location>
        <topology evidence="1">Multi-pass membrane protein</topology>
    </subcellularLocation>
</comment>
<evidence type="ECO:0000256" key="11">
    <source>
        <dbReference type="SAM" id="MobiDB-lite"/>
    </source>
</evidence>
<dbReference type="PANTHER" id="PTHR45630:SF11">
    <property type="entry name" value="CATION-TRANSPORTING P-TYPE ATPASE N-TERMINAL DOMAIN-CONTAINING PROTEIN"/>
    <property type="match status" value="1"/>
</dbReference>
<evidence type="ECO:0000256" key="2">
    <source>
        <dbReference type="ARBA" id="ARBA00006000"/>
    </source>
</evidence>
<dbReference type="GO" id="GO:0140358">
    <property type="term" value="F:P-type transmembrane transporter activity"/>
    <property type="evidence" value="ECO:0007669"/>
    <property type="project" value="InterPro"/>
</dbReference>
<feature type="domain" description="P-type ATPase A" evidence="14">
    <location>
        <begin position="491"/>
        <end position="603"/>
    </location>
</feature>
<feature type="transmembrane region" description="Helical" evidence="12">
    <location>
        <begin position="645"/>
        <end position="673"/>
    </location>
</feature>
<dbReference type="InterPro" id="IPR023299">
    <property type="entry name" value="ATPase_P-typ_cyto_dom_N"/>
</dbReference>
<evidence type="ECO:0000256" key="8">
    <source>
        <dbReference type="ARBA" id="ARBA00022967"/>
    </source>
</evidence>
<dbReference type="SUPFAM" id="SSF81665">
    <property type="entry name" value="Calcium ATPase, transmembrane domain M"/>
    <property type="match status" value="1"/>
</dbReference>
<feature type="transmembrane region" description="Helical" evidence="12">
    <location>
        <begin position="193"/>
        <end position="215"/>
    </location>
</feature>
<dbReference type="InterPro" id="IPR004014">
    <property type="entry name" value="ATPase_P-typ_cation-transptr_N"/>
</dbReference>
<dbReference type="InterPro" id="IPR023298">
    <property type="entry name" value="ATPase_P-typ_TM_dom_sf"/>
</dbReference>
<evidence type="ECO:0000256" key="5">
    <source>
        <dbReference type="ARBA" id="ARBA00022741"/>
    </source>
</evidence>
<feature type="transmembrane region" description="Helical" evidence="12">
    <location>
        <begin position="1227"/>
        <end position="1246"/>
    </location>
</feature>
<dbReference type="InterPro" id="IPR036412">
    <property type="entry name" value="HAD-like_sf"/>
</dbReference>
<keyword evidence="13" id="KW-0732">Signal</keyword>
<feature type="transmembrane region" description="Helical" evidence="12">
    <location>
        <begin position="1145"/>
        <end position="1167"/>
    </location>
</feature>
<dbReference type="InterPro" id="IPR023214">
    <property type="entry name" value="HAD_sf"/>
</dbReference>
<keyword evidence="10 12" id="KW-0472">Membrane</keyword>
<dbReference type="PRINTS" id="PR00119">
    <property type="entry name" value="CATATPASE"/>
</dbReference>
<feature type="transmembrane region" description="Helical" evidence="12">
    <location>
        <begin position="1292"/>
        <end position="1311"/>
    </location>
</feature>
<dbReference type="GO" id="GO:0005524">
    <property type="term" value="F:ATP binding"/>
    <property type="evidence" value="ECO:0007669"/>
    <property type="project" value="UniProtKB-KW"/>
</dbReference>
<dbReference type="SUPFAM" id="SSF81653">
    <property type="entry name" value="Calcium ATPase, transduction domain A"/>
    <property type="match status" value="1"/>
</dbReference>
<proteinExistence type="inferred from homology"/>
<evidence type="ECO:0000313" key="16">
    <source>
        <dbReference type="EMBL" id="CAB9524521.1"/>
    </source>
</evidence>